<dbReference type="GO" id="GO:0016020">
    <property type="term" value="C:membrane"/>
    <property type="evidence" value="ECO:0007669"/>
    <property type="project" value="UniProtKB-SubCell"/>
</dbReference>
<feature type="transmembrane region" description="Helical" evidence="7">
    <location>
        <begin position="261"/>
        <end position="281"/>
    </location>
</feature>
<evidence type="ECO:0000256" key="3">
    <source>
        <dbReference type="ARBA" id="ARBA00022679"/>
    </source>
</evidence>
<evidence type="ECO:0000313" key="10">
    <source>
        <dbReference type="Proteomes" id="UP000316330"/>
    </source>
</evidence>
<comment type="caution">
    <text evidence="9">The sequence shown here is derived from an EMBL/GenBank/DDBJ whole genome shotgun (WGS) entry which is preliminary data.</text>
</comment>
<keyword evidence="3 9" id="KW-0808">Transferase</keyword>
<dbReference type="OrthoDB" id="2677128at2"/>
<feature type="transmembrane region" description="Helical" evidence="7">
    <location>
        <begin position="121"/>
        <end position="142"/>
    </location>
</feature>
<keyword evidence="5 7" id="KW-1133">Transmembrane helix</keyword>
<comment type="pathway">
    <text evidence="2">Secondary metabolite biosynthesis.</text>
</comment>
<protein>
    <submittedName>
        <fullName evidence="9">Membrane bound O-acyl transferase family-domain-containing protein</fullName>
    </submittedName>
</protein>
<sequence>MPGGYHDVRLYFANLRRPPATWYYIASLPSPVAKRFLVWTISACSIALADCLLLAQPAGIRMIVIIVVLLYTMKSVVYMECLIRDPRKLPLLRWIAFHCWIGMRPYVFAKRKDKPYDGGKLIRLGFVRLLIGIGMVTLSWLTWHWAAQWDWNPIVGRICASGFLLAGLSLIGHFGLLNIGAGLWRKAGFDCQPLFRNPFQSRSLNEFWSRRWNLAFSEMTSLGVYRPLAGLIGKNSAAFASFLFSGILHELAISLPVRQGYGMPLLYFFIHGCGIVIEHLLEKRGCPISKVPWVGRLWTIVWLVVPLPILFHPAFLKGIVWPIVGIY</sequence>
<dbReference type="EMBL" id="VNJJ01000001">
    <property type="protein sequence ID" value="TVY04182.1"/>
    <property type="molecule type" value="Genomic_DNA"/>
</dbReference>
<evidence type="ECO:0000313" key="9">
    <source>
        <dbReference type="EMBL" id="TVY04182.1"/>
    </source>
</evidence>
<dbReference type="PANTHER" id="PTHR31595">
    <property type="entry name" value="LONG-CHAIN-ALCOHOL O-FATTY-ACYLTRANSFERASE 3-RELATED"/>
    <property type="match status" value="1"/>
</dbReference>
<keyword evidence="4 7" id="KW-0812">Transmembrane</keyword>
<feature type="transmembrane region" description="Helical" evidence="7">
    <location>
        <begin position="62"/>
        <end position="79"/>
    </location>
</feature>
<gene>
    <name evidence="9" type="ORF">FPZ45_00850</name>
</gene>
<evidence type="ECO:0000256" key="2">
    <source>
        <dbReference type="ARBA" id="ARBA00005179"/>
    </source>
</evidence>
<feature type="domain" description="Wax synthase" evidence="8">
    <location>
        <begin position="191"/>
        <end position="258"/>
    </location>
</feature>
<reference evidence="9 10" key="1">
    <citation type="submission" date="2019-07" db="EMBL/GenBank/DDBJ databases">
        <authorList>
            <person name="Kim J."/>
        </authorList>
    </citation>
    <scope>NUCLEOTIDE SEQUENCE [LARGE SCALE GENOMIC DNA]</scope>
    <source>
        <strain evidence="9 10">G13</strain>
    </source>
</reference>
<evidence type="ECO:0000259" key="8">
    <source>
        <dbReference type="Pfam" id="PF13813"/>
    </source>
</evidence>
<dbReference type="InterPro" id="IPR032805">
    <property type="entry name" value="Wax_synthase_dom"/>
</dbReference>
<feature type="transmembrane region" description="Helical" evidence="7">
    <location>
        <begin position="91"/>
        <end position="109"/>
    </location>
</feature>
<name>A0A559JWB0_9BACL</name>
<dbReference type="Pfam" id="PF13813">
    <property type="entry name" value="MBOAT_2"/>
    <property type="match status" value="1"/>
</dbReference>
<dbReference type="GO" id="GO:0008374">
    <property type="term" value="F:O-acyltransferase activity"/>
    <property type="evidence" value="ECO:0007669"/>
    <property type="project" value="InterPro"/>
</dbReference>
<feature type="transmembrane region" description="Helical" evidence="7">
    <location>
        <begin position="154"/>
        <end position="177"/>
    </location>
</feature>
<dbReference type="Proteomes" id="UP000316330">
    <property type="component" value="Unassembled WGS sequence"/>
</dbReference>
<organism evidence="9 10">
    <name type="scientific">Cohnella terricola</name>
    <dbReference type="NCBI Taxonomy" id="1289167"/>
    <lineage>
        <taxon>Bacteria</taxon>
        <taxon>Bacillati</taxon>
        <taxon>Bacillota</taxon>
        <taxon>Bacilli</taxon>
        <taxon>Bacillales</taxon>
        <taxon>Paenibacillaceae</taxon>
        <taxon>Cohnella</taxon>
    </lineage>
</organism>
<feature type="transmembrane region" description="Helical" evidence="7">
    <location>
        <begin position="36"/>
        <end position="55"/>
    </location>
</feature>
<comment type="subcellular location">
    <subcellularLocation>
        <location evidence="1">Membrane</location>
        <topology evidence="1">Multi-pass membrane protein</topology>
    </subcellularLocation>
</comment>
<keyword evidence="10" id="KW-1185">Reference proteome</keyword>
<dbReference type="RefSeq" id="WP_144697379.1">
    <property type="nucleotide sequence ID" value="NZ_VNJJ01000001.1"/>
</dbReference>
<evidence type="ECO:0000256" key="7">
    <source>
        <dbReference type="SAM" id="Phobius"/>
    </source>
</evidence>
<dbReference type="GO" id="GO:0006629">
    <property type="term" value="P:lipid metabolic process"/>
    <property type="evidence" value="ECO:0007669"/>
    <property type="project" value="InterPro"/>
</dbReference>
<feature type="transmembrane region" description="Helical" evidence="7">
    <location>
        <begin position="293"/>
        <end position="311"/>
    </location>
</feature>
<keyword evidence="6 7" id="KW-0472">Membrane</keyword>
<accession>A0A559JWB0</accession>
<evidence type="ECO:0000256" key="6">
    <source>
        <dbReference type="ARBA" id="ARBA00023136"/>
    </source>
</evidence>
<proteinExistence type="predicted"/>
<dbReference type="AlphaFoldDB" id="A0A559JWB0"/>
<evidence type="ECO:0000256" key="1">
    <source>
        <dbReference type="ARBA" id="ARBA00004141"/>
    </source>
</evidence>
<evidence type="ECO:0000256" key="4">
    <source>
        <dbReference type="ARBA" id="ARBA00022692"/>
    </source>
</evidence>
<dbReference type="PANTHER" id="PTHR31595:SF57">
    <property type="entry name" value="OS04G0481900 PROTEIN"/>
    <property type="match status" value="1"/>
</dbReference>
<dbReference type="InterPro" id="IPR044851">
    <property type="entry name" value="Wax_synthase"/>
</dbReference>
<evidence type="ECO:0000256" key="5">
    <source>
        <dbReference type="ARBA" id="ARBA00022989"/>
    </source>
</evidence>